<evidence type="ECO:0000256" key="3">
    <source>
        <dbReference type="ARBA" id="ARBA00022475"/>
    </source>
</evidence>
<comment type="similarity">
    <text evidence="7">Belongs to the inorganic carbon transporter (TC 9.A.2) DabB family.</text>
</comment>
<feature type="transmembrane region" description="Helical" evidence="7">
    <location>
        <begin position="463"/>
        <end position="482"/>
    </location>
</feature>
<feature type="transmembrane region" description="Helical" evidence="7">
    <location>
        <begin position="6"/>
        <end position="24"/>
    </location>
</feature>
<evidence type="ECO:0000256" key="2">
    <source>
        <dbReference type="ARBA" id="ARBA00022448"/>
    </source>
</evidence>
<feature type="transmembrane region" description="Helical" evidence="7">
    <location>
        <begin position="111"/>
        <end position="129"/>
    </location>
</feature>
<dbReference type="RefSeq" id="WP_266280632.1">
    <property type="nucleotide sequence ID" value="NZ_JAPKNF010000001.1"/>
</dbReference>
<feature type="domain" description="NADH:quinone oxidoreductase/Mrp antiporter transmembrane" evidence="9">
    <location>
        <begin position="129"/>
        <end position="352"/>
    </location>
</feature>
<dbReference type="InterPro" id="IPR003945">
    <property type="entry name" value="NU5C-like"/>
</dbReference>
<dbReference type="InterPro" id="IPR001750">
    <property type="entry name" value="ND/Mrp_TM"/>
</dbReference>
<dbReference type="PANTHER" id="PTHR42829">
    <property type="entry name" value="NADH-UBIQUINONE OXIDOREDUCTASE CHAIN 5"/>
    <property type="match status" value="1"/>
</dbReference>
<comment type="subunit">
    <text evidence="7">Forms a complex with DabA.</text>
</comment>
<protein>
    <recommendedName>
        <fullName evidence="7">Probable inorganic carbon transporter subunit DabB</fullName>
    </recommendedName>
</protein>
<feature type="transmembrane region" description="Helical" evidence="7">
    <location>
        <begin position="312"/>
        <end position="333"/>
    </location>
</feature>
<dbReference type="PRINTS" id="PR01434">
    <property type="entry name" value="NADHDHGNASE5"/>
</dbReference>
<evidence type="ECO:0000259" key="10">
    <source>
        <dbReference type="Pfam" id="PF00662"/>
    </source>
</evidence>
<comment type="caution">
    <text evidence="11">The sequence shown here is derived from an EMBL/GenBank/DDBJ whole genome shotgun (WGS) entry which is preliminary data.</text>
</comment>
<gene>
    <name evidence="7" type="primary">dabB</name>
    <name evidence="11" type="ORF">QO015_001325</name>
</gene>
<feature type="transmembrane region" description="Helical" evidence="7">
    <location>
        <begin position="396"/>
        <end position="416"/>
    </location>
</feature>
<feature type="domain" description="NADH-Ubiquinone oxidoreductase (complex I) chain 5 N-terminal" evidence="10">
    <location>
        <begin position="72"/>
        <end position="112"/>
    </location>
</feature>
<sequence>MPAFQAFIPYLAPLVMLAAAVHAGRHPDDPRRVQRFAEASGVAALVVALATLLELLLGGRQTSPLIGVAGLGLSARIDALSVSMLLLVAVVGLVVLRFSRNYLAGDPGQPRFAGGLALTLAAVMALVIAGNLVQLLLAFVATSLALHRLLLFYPNRPKAVIAARKKFLVARLADLALAASLAVIWLRFGTADIAAIAEAAKAAPPGATDTALVAAAILLALAAMLKSAQFPSHGWLPEIVETPTPVSALLHAGIINAGGFLVLRLADVMLLAPPALHLLALVGGFTALFASAVMLTQPAVKIQLAWSTIAQMGFMLFQCGIGAFSIALLHILAHSLYKAHAFLSSGTAVAAIRATARTQAGGRDARSPAWRVALVGAAVALVAAVAWLLLPIAADPASLTLAGIFGLGLALLALPAAEGRDGVGSLVAALGTALAASLAYALLHAGANHLFAAELPVASLQGAVAEAILILAFASFALLALLQLTAHRWIATPAGRAARIHLANGLYLDAFADRFMAKAQPNLPS</sequence>
<feature type="transmembrane region" description="Helical" evidence="7">
    <location>
        <begin position="423"/>
        <end position="443"/>
    </location>
</feature>
<keyword evidence="12" id="KW-1185">Reference proteome</keyword>
<keyword evidence="6 7" id="KW-0472">Membrane</keyword>
<name>A0ABU0M428_9HYPH</name>
<feature type="transmembrane region" description="Helical" evidence="7">
    <location>
        <begin position="368"/>
        <end position="390"/>
    </location>
</feature>
<evidence type="ECO:0000256" key="5">
    <source>
        <dbReference type="ARBA" id="ARBA00022989"/>
    </source>
</evidence>
<proteinExistence type="inferred from homology"/>
<keyword evidence="2 7" id="KW-0813">Transport</keyword>
<feature type="transmembrane region" description="Helical" evidence="7">
    <location>
        <begin position="36"/>
        <end position="59"/>
    </location>
</feature>
<evidence type="ECO:0000313" key="12">
    <source>
        <dbReference type="Proteomes" id="UP001223743"/>
    </source>
</evidence>
<feature type="transmembrane region" description="Helical" evidence="7">
    <location>
        <begin position="278"/>
        <end position="300"/>
    </location>
</feature>
<feature type="transmembrane region" description="Helical" evidence="7">
    <location>
        <begin position="246"/>
        <end position="266"/>
    </location>
</feature>
<dbReference type="InterPro" id="IPR001516">
    <property type="entry name" value="Proton_antipo_N"/>
</dbReference>
<keyword evidence="4 7" id="KW-0812">Transmembrane</keyword>
<feature type="transmembrane region" description="Helical" evidence="7">
    <location>
        <begin position="135"/>
        <end position="155"/>
    </location>
</feature>
<accession>A0ABU0M428</accession>
<comment type="function">
    <text evidence="7">Part of an energy-coupled inorganic carbon pump.</text>
</comment>
<keyword evidence="5 7" id="KW-1133">Transmembrane helix</keyword>
<dbReference type="PANTHER" id="PTHR42829:SF1">
    <property type="entry name" value="INORGANIC CARBON TRANSPORTER SUBUNIT DABB-RELATED"/>
    <property type="match status" value="1"/>
</dbReference>
<evidence type="ECO:0000259" key="9">
    <source>
        <dbReference type="Pfam" id="PF00361"/>
    </source>
</evidence>
<reference evidence="11 12" key="1">
    <citation type="submission" date="2023-07" db="EMBL/GenBank/DDBJ databases">
        <title>Genomic Encyclopedia of Type Strains, Phase IV (KMG-IV): sequencing the most valuable type-strain genomes for metagenomic binning, comparative biology and taxonomic classification.</title>
        <authorList>
            <person name="Goeker M."/>
        </authorList>
    </citation>
    <scope>NUCLEOTIDE SEQUENCE [LARGE SCALE GENOMIC DNA]</scope>
    <source>
        <strain evidence="11 12">B1-1</strain>
    </source>
</reference>
<evidence type="ECO:0000256" key="1">
    <source>
        <dbReference type="ARBA" id="ARBA00004127"/>
    </source>
</evidence>
<dbReference type="Pfam" id="PF00662">
    <property type="entry name" value="Proton_antipo_N"/>
    <property type="match status" value="1"/>
</dbReference>
<comment type="subcellular location">
    <subcellularLocation>
        <location evidence="7">Cell membrane</location>
        <topology evidence="7">Multi-pass membrane protein</topology>
    </subcellularLocation>
    <subcellularLocation>
        <location evidence="1">Endomembrane system</location>
        <topology evidence="1">Multi-pass membrane protein</topology>
    </subcellularLocation>
    <subcellularLocation>
        <location evidence="8">Membrane</location>
        <topology evidence="8">Multi-pass membrane protein</topology>
    </subcellularLocation>
</comment>
<dbReference type="Pfam" id="PF00361">
    <property type="entry name" value="Proton_antipo_M"/>
    <property type="match status" value="1"/>
</dbReference>
<dbReference type="EMBL" id="JAUSWJ010000001">
    <property type="protein sequence ID" value="MDQ0515712.1"/>
    <property type="molecule type" value="Genomic_DNA"/>
</dbReference>
<evidence type="ECO:0000256" key="4">
    <source>
        <dbReference type="ARBA" id="ARBA00022692"/>
    </source>
</evidence>
<dbReference type="InterPro" id="IPR046396">
    <property type="entry name" value="Transporter_DabB"/>
</dbReference>
<evidence type="ECO:0000256" key="6">
    <source>
        <dbReference type="ARBA" id="ARBA00023136"/>
    </source>
</evidence>
<feature type="transmembrane region" description="Helical" evidence="7">
    <location>
        <begin position="79"/>
        <end position="99"/>
    </location>
</feature>
<feature type="transmembrane region" description="Helical" evidence="7">
    <location>
        <begin position="206"/>
        <end position="225"/>
    </location>
</feature>
<evidence type="ECO:0000256" key="8">
    <source>
        <dbReference type="RuleBase" id="RU000320"/>
    </source>
</evidence>
<evidence type="ECO:0000313" key="11">
    <source>
        <dbReference type="EMBL" id="MDQ0515712.1"/>
    </source>
</evidence>
<dbReference type="HAMAP" id="MF_00862">
    <property type="entry name" value="DabB"/>
    <property type="match status" value="1"/>
</dbReference>
<keyword evidence="3 7" id="KW-1003">Cell membrane</keyword>
<feature type="transmembrane region" description="Helical" evidence="7">
    <location>
        <begin position="167"/>
        <end position="186"/>
    </location>
</feature>
<evidence type="ECO:0000256" key="7">
    <source>
        <dbReference type="HAMAP-Rule" id="MF_00862"/>
    </source>
</evidence>
<dbReference type="Proteomes" id="UP001223743">
    <property type="component" value="Unassembled WGS sequence"/>
</dbReference>
<organism evidence="11 12">
    <name type="scientific">Kaistia geumhonensis</name>
    <dbReference type="NCBI Taxonomy" id="410839"/>
    <lineage>
        <taxon>Bacteria</taxon>
        <taxon>Pseudomonadati</taxon>
        <taxon>Pseudomonadota</taxon>
        <taxon>Alphaproteobacteria</taxon>
        <taxon>Hyphomicrobiales</taxon>
        <taxon>Kaistiaceae</taxon>
        <taxon>Kaistia</taxon>
    </lineage>
</organism>